<keyword evidence="7" id="KW-1185">Reference proteome</keyword>
<dbReference type="GO" id="GO:0005085">
    <property type="term" value="F:guanyl-nucleotide exchange factor activity"/>
    <property type="evidence" value="ECO:0007669"/>
    <property type="project" value="InterPro"/>
</dbReference>
<dbReference type="Pfam" id="PF00564">
    <property type="entry name" value="PB1"/>
    <property type="match status" value="1"/>
</dbReference>
<dbReference type="Gene3D" id="1.10.418.10">
    <property type="entry name" value="Calponin-like domain"/>
    <property type="match status" value="1"/>
</dbReference>
<dbReference type="SUPFAM" id="SSF54277">
    <property type="entry name" value="CAD &amp; PB1 domains"/>
    <property type="match status" value="1"/>
</dbReference>
<comment type="caution">
    <text evidence="6">The sequence shown here is derived from an EMBL/GenBank/DDBJ whole genome shotgun (WGS) entry which is preliminary data.</text>
</comment>
<dbReference type="Proteomes" id="UP001306508">
    <property type="component" value="Unassembled WGS sequence"/>
</dbReference>
<sequence length="870" mass="98543">MPPSAHSSRKNTVITSHTSIGSSIMMASSSNNSSNSHIPNVMNSAVTSKDSLYYVCLNVKKRLEYVSQLQPYLNLAYSSSELLSERQSLLLSQRQQQLLQNNNNNVNVRNSTNSSSTPTASRISTMSTNSMREEFSLDSGPSLTNSTNNGIMEDTLLTFSMGILPISIDCDPVTQLSQLFQQGSPLCIIFNLVKPQFKLPVVSSDDLKICKKSIFDFILGCKQHFAFNDEELFTISDVFANSTSQLIKVIDVVSTIMDSAPEIFPPKEKIQIEIDQDINNKMNKYSKKYDEYTKIIKEFVNTERKYVHDLEILETYKNQLLNANIITSEELYMLFPNLFDAIDFQRRFLVSLEINSLVAPTKQRIGALFMHSKWFFKLYEPWSIGQNAAIEFLTTTLENLNKSNIDQSKFVIRNKLELQSFLYKPVQRLCRYPLLLKELASCNILSGSSLSDDNLKNANERDNNGKSKELEIALEISRSIARSINENQRRTENHQVVKKLYGRVINWKGYRIAKFGELLYFDNVFISTNTSNEPEREFEVYLFEKIIVLFQQISSNNGSGSGKSKTSSLILKKKSTSSSASSSSTLNLSSHSSSFLPGGLSGSNNNNNSIGGGGNSNNNDGYGILNNSNTSLIGGSSFANNEPRLDLRGRIMVMNLSQISPISNRSLGITWESIKEQGNFILKFKNEETRDNWCSCLQSLVRNMKSESYKSHASETSFISSSSIRNSDSNNTTLVEKLHDSVSSFNNNSIKHISDMLPKQKKGVYNFENEYRTVSENYKHSIPETSILIRISFNSDFYTILMELDSSMEEVYEMILKKLNHVGEISKIKYQDEDGDYVILASEEDWLVVKDMLRENDERILNMIVYPREQ</sequence>
<evidence type="ECO:0000259" key="2">
    <source>
        <dbReference type="PROSITE" id="PS50003"/>
    </source>
</evidence>
<feature type="domain" description="PH" evidence="2">
    <location>
        <begin position="511"/>
        <end position="702"/>
    </location>
</feature>
<evidence type="ECO:0000259" key="4">
    <source>
        <dbReference type="PROSITE" id="PS50021"/>
    </source>
</evidence>
<dbReference type="PROSITE" id="PS50021">
    <property type="entry name" value="CH"/>
    <property type="match status" value="1"/>
</dbReference>
<dbReference type="PANTHER" id="PTHR47339:SF1">
    <property type="entry name" value="CELL DIVISION CONTROL PROTEIN 24"/>
    <property type="match status" value="1"/>
</dbReference>
<organism evidence="6 7">
    <name type="scientific">Arxiozyma heterogenica</name>
    <dbReference type="NCBI Taxonomy" id="278026"/>
    <lineage>
        <taxon>Eukaryota</taxon>
        <taxon>Fungi</taxon>
        <taxon>Dikarya</taxon>
        <taxon>Ascomycota</taxon>
        <taxon>Saccharomycotina</taxon>
        <taxon>Saccharomycetes</taxon>
        <taxon>Saccharomycetales</taxon>
        <taxon>Saccharomycetaceae</taxon>
        <taxon>Arxiozyma</taxon>
    </lineage>
</organism>
<name>A0AAN7WMN3_9SACH</name>
<dbReference type="InterPro" id="IPR001715">
    <property type="entry name" value="CH_dom"/>
</dbReference>
<dbReference type="GO" id="GO:0043332">
    <property type="term" value="C:mating projection tip"/>
    <property type="evidence" value="ECO:0007669"/>
    <property type="project" value="TreeGrafter"/>
</dbReference>
<dbReference type="SUPFAM" id="SSF48065">
    <property type="entry name" value="DBL homology domain (DH-domain)"/>
    <property type="match status" value="1"/>
</dbReference>
<dbReference type="GO" id="GO:0030010">
    <property type="term" value="P:establishment of cell polarity"/>
    <property type="evidence" value="ECO:0007669"/>
    <property type="project" value="TreeGrafter"/>
</dbReference>
<dbReference type="Gene3D" id="1.20.900.10">
    <property type="entry name" value="Dbl homology (DH) domain"/>
    <property type="match status" value="1"/>
</dbReference>
<reference evidence="7" key="1">
    <citation type="submission" date="2023-07" db="EMBL/GenBank/DDBJ databases">
        <title>A draft genome of Kazachstania heterogenica Y-27499.</title>
        <authorList>
            <person name="Donic C."/>
            <person name="Kralova J.S."/>
            <person name="Fidel L."/>
            <person name="Ben-Dor S."/>
            <person name="Jung S."/>
        </authorList>
    </citation>
    <scope>NUCLEOTIDE SEQUENCE [LARGE SCALE GENOMIC DNA]</scope>
    <source>
        <strain evidence="7">Y27499</strain>
    </source>
</reference>
<dbReference type="InterPro" id="IPR035899">
    <property type="entry name" value="DBL_dom_sf"/>
</dbReference>
<dbReference type="Pfam" id="PF06395">
    <property type="entry name" value="CDC24"/>
    <property type="match status" value="1"/>
</dbReference>
<feature type="domain" description="PB1" evidence="5">
    <location>
        <begin position="786"/>
        <end position="868"/>
    </location>
</feature>
<dbReference type="PROSITE" id="PS50003">
    <property type="entry name" value="PH_DOMAIN"/>
    <property type="match status" value="1"/>
</dbReference>
<dbReference type="InterPro" id="IPR000219">
    <property type="entry name" value="DH_dom"/>
</dbReference>
<dbReference type="CDD" id="cd00160">
    <property type="entry name" value="RhoGEF"/>
    <property type="match status" value="1"/>
</dbReference>
<dbReference type="Pfam" id="PF00621">
    <property type="entry name" value="RhoGEF"/>
    <property type="match status" value="1"/>
</dbReference>
<dbReference type="Gene3D" id="3.10.20.90">
    <property type="entry name" value="Phosphatidylinositol 3-kinase Catalytic Subunit, Chain A, domain 1"/>
    <property type="match status" value="1"/>
</dbReference>
<evidence type="ECO:0000313" key="6">
    <source>
        <dbReference type="EMBL" id="KAK5778977.1"/>
    </source>
</evidence>
<dbReference type="SMART" id="SM00233">
    <property type="entry name" value="PH"/>
    <property type="match status" value="1"/>
</dbReference>
<dbReference type="GO" id="GO:0000935">
    <property type="term" value="C:division septum"/>
    <property type="evidence" value="ECO:0007669"/>
    <property type="project" value="TreeGrafter"/>
</dbReference>
<evidence type="ECO:0000256" key="1">
    <source>
        <dbReference type="SAM" id="MobiDB-lite"/>
    </source>
</evidence>
<protein>
    <submittedName>
        <fullName evidence="6">Uncharacterized protein</fullName>
    </submittedName>
</protein>
<dbReference type="Pfam" id="PF15411">
    <property type="entry name" value="PH_10"/>
    <property type="match status" value="2"/>
</dbReference>
<dbReference type="InterPro" id="IPR011993">
    <property type="entry name" value="PH-like_dom_sf"/>
</dbReference>
<feature type="domain" description="Calponin-homology (CH)" evidence="4">
    <location>
        <begin position="150"/>
        <end position="261"/>
    </location>
</feature>
<dbReference type="SMART" id="SM00033">
    <property type="entry name" value="CH"/>
    <property type="match status" value="1"/>
</dbReference>
<dbReference type="FunFam" id="1.20.900.10:FF:000050">
    <property type="entry name" value="Guanine nucleotide exchange factor"/>
    <property type="match status" value="1"/>
</dbReference>
<feature type="compositionally biased region" description="Low complexity" evidence="1">
    <location>
        <begin position="101"/>
        <end position="117"/>
    </location>
</feature>
<evidence type="ECO:0000313" key="7">
    <source>
        <dbReference type="Proteomes" id="UP001306508"/>
    </source>
</evidence>
<dbReference type="InterPro" id="IPR010481">
    <property type="entry name" value="Cdc24/Scd1_N"/>
</dbReference>
<proteinExistence type="predicted"/>
<dbReference type="AlphaFoldDB" id="A0AAN7WMN3"/>
<dbReference type="PANTHER" id="PTHR47339">
    <property type="entry name" value="CELL DIVISION CONTROL PROTEIN 24"/>
    <property type="match status" value="1"/>
</dbReference>
<dbReference type="GO" id="GO:0005634">
    <property type="term" value="C:nucleus"/>
    <property type="evidence" value="ECO:0007669"/>
    <property type="project" value="TreeGrafter"/>
</dbReference>
<dbReference type="InterPro" id="IPR000270">
    <property type="entry name" value="PB1_dom"/>
</dbReference>
<dbReference type="Gene3D" id="2.30.29.30">
    <property type="entry name" value="Pleckstrin-homology domain (PH domain)/Phosphotyrosine-binding domain (PTB)"/>
    <property type="match status" value="1"/>
</dbReference>
<dbReference type="PROSITE" id="PS50010">
    <property type="entry name" value="DH_2"/>
    <property type="match status" value="1"/>
</dbReference>
<dbReference type="InterPro" id="IPR036872">
    <property type="entry name" value="CH_dom_sf"/>
</dbReference>
<dbReference type="GO" id="GO:0031106">
    <property type="term" value="P:septin ring organization"/>
    <property type="evidence" value="ECO:0007669"/>
    <property type="project" value="TreeGrafter"/>
</dbReference>
<dbReference type="InterPro" id="IPR053026">
    <property type="entry name" value="CDC42_GEF"/>
</dbReference>
<feature type="domain" description="DH" evidence="3">
    <location>
        <begin position="291"/>
        <end position="487"/>
    </location>
</feature>
<dbReference type="EMBL" id="JAWIZZ010000048">
    <property type="protein sequence ID" value="KAK5778977.1"/>
    <property type="molecule type" value="Genomic_DNA"/>
</dbReference>
<dbReference type="SMART" id="SM00666">
    <property type="entry name" value="PB1"/>
    <property type="match status" value="1"/>
</dbReference>
<gene>
    <name evidence="6" type="ORF">RI543_003596</name>
</gene>
<dbReference type="GO" id="GO:0005737">
    <property type="term" value="C:cytoplasm"/>
    <property type="evidence" value="ECO:0007669"/>
    <property type="project" value="TreeGrafter"/>
</dbReference>
<dbReference type="CDD" id="cd05992">
    <property type="entry name" value="PB1"/>
    <property type="match status" value="1"/>
</dbReference>
<feature type="region of interest" description="Disordered" evidence="1">
    <location>
        <begin position="101"/>
        <end position="125"/>
    </location>
</feature>
<dbReference type="SMART" id="SM00325">
    <property type="entry name" value="RhoGEF"/>
    <property type="match status" value="1"/>
</dbReference>
<dbReference type="InterPro" id="IPR053793">
    <property type="entry name" value="PB1-like"/>
</dbReference>
<dbReference type="InterPro" id="IPR001849">
    <property type="entry name" value="PH_domain"/>
</dbReference>
<dbReference type="SUPFAM" id="SSF50729">
    <property type="entry name" value="PH domain-like"/>
    <property type="match status" value="1"/>
</dbReference>
<accession>A0AAN7WMN3</accession>
<dbReference type="PROSITE" id="PS51745">
    <property type="entry name" value="PB1"/>
    <property type="match status" value="1"/>
</dbReference>
<evidence type="ECO:0000259" key="5">
    <source>
        <dbReference type="PROSITE" id="PS51745"/>
    </source>
</evidence>
<evidence type="ECO:0000259" key="3">
    <source>
        <dbReference type="PROSITE" id="PS50010"/>
    </source>
</evidence>